<sequence length="166" mass="18799">MAGLRSLSYLATIPVQGPLLSKTPPRTPKRRKLRHTHDPYTPKHKRELLSQLESLQGDLEAVRQGVREVGDKTGDMIERDNVEKAQLRARCNYLELQLESQKPTGRKAVQYNPIAAFPTAEEIQKARPKPKAPTKEKPPPKATRAREVAEEVDSLNMYSMMNTFQA</sequence>
<name>A0A9P9IAP9_9HYPO</name>
<comment type="caution">
    <text evidence="2">The sequence shown here is derived from an EMBL/GenBank/DDBJ whole genome shotgun (WGS) entry which is preliminary data.</text>
</comment>
<dbReference type="AlphaFoldDB" id="A0A9P9IAP9"/>
<dbReference type="EMBL" id="JAGMUV010000036">
    <property type="protein sequence ID" value="KAH7113087.1"/>
    <property type="molecule type" value="Genomic_DNA"/>
</dbReference>
<protein>
    <submittedName>
        <fullName evidence="2">Uncharacterized protein</fullName>
    </submittedName>
</protein>
<feature type="region of interest" description="Disordered" evidence="1">
    <location>
        <begin position="118"/>
        <end position="150"/>
    </location>
</feature>
<feature type="compositionally biased region" description="Basic and acidic residues" evidence="1">
    <location>
        <begin position="133"/>
        <end position="149"/>
    </location>
</feature>
<keyword evidence="3" id="KW-1185">Reference proteome</keyword>
<evidence type="ECO:0000256" key="1">
    <source>
        <dbReference type="SAM" id="MobiDB-lite"/>
    </source>
</evidence>
<evidence type="ECO:0000313" key="3">
    <source>
        <dbReference type="Proteomes" id="UP000738349"/>
    </source>
</evidence>
<reference evidence="2" key="1">
    <citation type="journal article" date="2021" name="Nat. Commun.">
        <title>Genetic determinants of endophytism in the Arabidopsis root mycobiome.</title>
        <authorList>
            <person name="Mesny F."/>
            <person name="Miyauchi S."/>
            <person name="Thiergart T."/>
            <person name="Pickel B."/>
            <person name="Atanasova L."/>
            <person name="Karlsson M."/>
            <person name="Huettel B."/>
            <person name="Barry K.W."/>
            <person name="Haridas S."/>
            <person name="Chen C."/>
            <person name="Bauer D."/>
            <person name="Andreopoulos W."/>
            <person name="Pangilinan J."/>
            <person name="LaButti K."/>
            <person name="Riley R."/>
            <person name="Lipzen A."/>
            <person name="Clum A."/>
            <person name="Drula E."/>
            <person name="Henrissat B."/>
            <person name="Kohler A."/>
            <person name="Grigoriev I.V."/>
            <person name="Martin F.M."/>
            <person name="Hacquard S."/>
        </authorList>
    </citation>
    <scope>NUCLEOTIDE SEQUENCE</scope>
    <source>
        <strain evidence="2">MPI-CAGE-AT-0147</strain>
    </source>
</reference>
<organism evidence="2 3">
    <name type="scientific">Dactylonectria macrodidyma</name>
    <dbReference type="NCBI Taxonomy" id="307937"/>
    <lineage>
        <taxon>Eukaryota</taxon>
        <taxon>Fungi</taxon>
        <taxon>Dikarya</taxon>
        <taxon>Ascomycota</taxon>
        <taxon>Pezizomycotina</taxon>
        <taxon>Sordariomycetes</taxon>
        <taxon>Hypocreomycetidae</taxon>
        <taxon>Hypocreales</taxon>
        <taxon>Nectriaceae</taxon>
        <taxon>Dactylonectria</taxon>
    </lineage>
</organism>
<evidence type="ECO:0000313" key="2">
    <source>
        <dbReference type="EMBL" id="KAH7113087.1"/>
    </source>
</evidence>
<feature type="region of interest" description="Disordered" evidence="1">
    <location>
        <begin position="16"/>
        <end position="42"/>
    </location>
</feature>
<accession>A0A9P9IAP9</accession>
<proteinExistence type="predicted"/>
<gene>
    <name evidence="2" type="ORF">EDB81DRAFT_768203</name>
</gene>
<dbReference type="Proteomes" id="UP000738349">
    <property type="component" value="Unassembled WGS sequence"/>
</dbReference>